<evidence type="ECO:0000256" key="1">
    <source>
        <dbReference type="ARBA" id="ARBA00023125"/>
    </source>
</evidence>
<evidence type="ECO:0000256" key="2">
    <source>
        <dbReference type="PROSITE-ProRule" id="PRU00169"/>
    </source>
</evidence>
<gene>
    <name evidence="6" type="ordered locus">Cwoe_0520</name>
</gene>
<reference evidence="6 7" key="1">
    <citation type="journal article" date="2010" name="Stand. Genomic Sci.">
        <title>Complete genome sequence of Conexibacter woesei type strain (ID131577).</title>
        <authorList>
            <person name="Pukall R."/>
            <person name="Lapidus A."/>
            <person name="Glavina Del Rio T."/>
            <person name="Copeland A."/>
            <person name="Tice H."/>
            <person name="Cheng J.-F."/>
            <person name="Lucas S."/>
            <person name="Chen F."/>
            <person name="Nolan M."/>
            <person name="Bruce D."/>
            <person name="Goodwin L."/>
            <person name="Pitluck S."/>
            <person name="Mavromatis K."/>
            <person name="Ivanova N."/>
            <person name="Ovchinnikova G."/>
            <person name="Pati A."/>
            <person name="Chen A."/>
            <person name="Palaniappan K."/>
            <person name="Land M."/>
            <person name="Hauser L."/>
            <person name="Chang Y.-J."/>
            <person name="Jeffries C.D."/>
            <person name="Chain P."/>
            <person name="Meincke L."/>
            <person name="Sims D."/>
            <person name="Brettin T."/>
            <person name="Detter J.C."/>
            <person name="Rohde M."/>
            <person name="Goeker M."/>
            <person name="Bristow J."/>
            <person name="Eisen J.A."/>
            <person name="Markowitz V."/>
            <person name="Kyrpides N.C."/>
            <person name="Klenk H.-P."/>
            <person name="Hugenholtz P."/>
        </authorList>
    </citation>
    <scope>NUCLEOTIDE SEQUENCE [LARGE SCALE GENOMIC DNA]</scope>
    <source>
        <strain evidence="7">DSM 14684 / CIP 108061 / JCM 11494 / NBRC 100937 / ID131577</strain>
    </source>
</reference>
<dbReference type="STRING" id="469383.Cwoe_0520"/>
<keyword evidence="7" id="KW-1185">Reference proteome</keyword>
<evidence type="ECO:0000259" key="4">
    <source>
        <dbReference type="PROSITE" id="PS50110"/>
    </source>
</evidence>
<dbReference type="InterPro" id="IPR011006">
    <property type="entry name" value="CheY-like_superfamily"/>
</dbReference>
<name>D3F885_CONWI</name>
<protein>
    <submittedName>
        <fullName evidence="6">Two component transcriptional regulator, winged helix family</fullName>
    </submittedName>
</protein>
<reference evidence="7" key="2">
    <citation type="submission" date="2010-01" db="EMBL/GenBank/DDBJ databases">
        <title>The complete genome of Conexibacter woesei DSM 14684.</title>
        <authorList>
            <consortium name="US DOE Joint Genome Institute (JGI-PGF)"/>
            <person name="Lucas S."/>
            <person name="Copeland A."/>
            <person name="Lapidus A."/>
            <person name="Glavina del Rio T."/>
            <person name="Dalin E."/>
            <person name="Tice H."/>
            <person name="Bruce D."/>
            <person name="Goodwin L."/>
            <person name="Pitluck S."/>
            <person name="Kyrpides N."/>
            <person name="Mavromatis K."/>
            <person name="Ivanova N."/>
            <person name="Mikhailova N."/>
            <person name="Chertkov O."/>
            <person name="Brettin T."/>
            <person name="Detter J.C."/>
            <person name="Han C."/>
            <person name="Larimer F."/>
            <person name="Land M."/>
            <person name="Hauser L."/>
            <person name="Markowitz V."/>
            <person name="Cheng J.-F."/>
            <person name="Hugenholtz P."/>
            <person name="Woyke T."/>
            <person name="Wu D."/>
            <person name="Pukall R."/>
            <person name="Steenblock K."/>
            <person name="Schneider S."/>
            <person name="Klenk H.-P."/>
            <person name="Eisen J.A."/>
        </authorList>
    </citation>
    <scope>NUCLEOTIDE SEQUENCE [LARGE SCALE GENOMIC DNA]</scope>
    <source>
        <strain evidence="7">DSM 14684 / CIP 108061 / JCM 11494 / NBRC 100937 / ID131577</strain>
    </source>
</reference>
<feature type="DNA-binding region" description="OmpR/PhoB-type" evidence="3">
    <location>
        <begin position="124"/>
        <end position="219"/>
    </location>
</feature>
<dbReference type="Pfam" id="PF00486">
    <property type="entry name" value="Trans_reg_C"/>
    <property type="match status" value="1"/>
</dbReference>
<dbReference type="GO" id="GO:0006355">
    <property type="term" value="P:regulation of DNA-templated transcription"/>
    <property type="evidence" value="ECO:0007669"/>
    <property type="project" value="InterPro"/>
</dbReference>
<dbReference type="OrthoDB" id="9802426at2"/>
<dbReference type="InterPro" id="IPR039420">
    <property type="entry name" value="WalR-like"/>
</dbReference>
<dbReference type="KEGG" id="cwo:Cwoe_0520"/>
<dbReference type="CDD" id="cd00383">
    <property type="entry name" value="trans_reg_C"/>
    <property type="match status" value="1"/>
</dbReference>
<dbReference type="eggNOG" id="COG0745">
    <property type="taxonomic scope" value="Bacteria"/>
</dbReference>
<dbReference type="Gene3D" id="6.10.250.690">
    <property type="match status" value="1"/>
</dbReference>
<dbReference type="PANTHER" id="PTHR48111">
    <property type="entry name" value="REGULATOR OF RPOS"/>
    <property type="match status" value="1"/>
</dbReference>
<accession>D3F885</accession>
<dbReference type="GO" id="GO:0000156">
    <property type="term" value="F:phosphorelay response regulator activity"/>
    <property type="evidence" value="ECO:0007669"/>
    <property type="project" value="TreeGrafter"/>
</dbReference>
<dbReference type="PANTHER" id="PTHR48111:SF36">
    <property type="entry name" value="TRANSCRIPTIONAL REGULATORY PROTEIN CUTR"/>
    <property type="match status" value="1"/>
</dbReference>
<dbReference type="EMBL" id="CP001854">
    <property type="protein sequence ID" value="ADB48955.1"/>
    <property type="molecule type" value="Genomic_DNA"/>
</dbReference>
<feature type="domain" description="OmpR/PhoB-type" evidence="5">
    <location>
        <begin position="124"/>
        <end position="219"/>
    </location>
</feature>
<dbReference type="GO" id="GO:0000976">
    <property type="term" value="F:transcription cis-regulatory region binding"/>
    <property type="evidence" value="ECO:0007669"/>
    <property type="project" value="TreeGrafter"/>
</dbReference>
<dbReference type="InterPro" id="IPR001789">
    <property type="entry name" value="Sig_transdc_resp-reg_receiver"/>
</dbReference>
<evidence type="ECO:0000256" key="3">
    <source>
        <dbReference type="PROSITE-ProRule" id="PRU01091"/>
    </source>
</evidence>
<evidence type="ECO:0000313" key="7">
    <source>
        <dbReference type="Proteomes" id="UP000008229"/>
    </source>
</evidence>
<dbReference type="SMART" id="SM00448">
    <property type="entry name" value="REC"/>
    <property type="match status" value="1"/>
</dbReference>
<dbReference type="SUPFAM" id="SSF52172">
    <property type="entry name" value="CheY-like"/>
    <property type="match status" value="1"/>
</dbReference>
<proteinExistence type="predicted"/>
<evidence type="ECO:0000313" key="6">
    <source>
        <dbReference type="EMBL" id="ADB48955.1"/>
    </source>
</evidence>
<evidence type="ECO:0000259" key="5">
    <source>
        <dbReference type="PROSITE" id="PS51755"/>
    </source>
</evidence>
<dbReference type="GO" id="GO:0005829">
    <property type="term" value="C:cytosol"/>
    <property type="evidence" value="ECO:0007669"/>
    <property type="project" value="TreeGrafter"/>
</dbReference>
<dbReference type="InterPro" id="IPR001867">
    <property type="entry name" value="OmpR/PhoB-type_DNA-bd"/>
</dbReference>
<dbReference type="Gene3D" id="1.10.10.10">
    <property type="entry name" value="Winged helix-like DNA-binding domain superfamily/Winged helix DNA-binding domain"/>
    <property type="match status" value="1"/>
</dbReference>
<organism evidence="6 7">
    <name type="scientific">Conexibacter woesei (strain DSM 14684 / CCUG 47730 / CIP 108061 / JCM 11494 / NBRC 100937 / ID131577)</name>
    <dbReference type="NCBI Taxonomy" id="469383"/>
    <lineage>
        <taxon>Bacteria</taxon>
        <taxon>Bacillati</taxon>
        <taxon>Actinomycetota</taxon>
        <taxon>Thermoleophilia</taxon>
        <taxon>Solirubrobacterales</taxon>
        <taxon>Conexibacteraceae</taxon>
        <taxon>Conexibacter</taxon>
    </lineage>
</organism>
<keyword evidence="2" id="KW-0597">Phosphoprotein</keyword>
<dbReference type="HOGENOM" id="CLU_000445_30_1_11"/>
<dbReference type="InterPro" id="IPR036388">
    <property type="entry name" value="WH-like_DNA-bd_sf"/>
</dbReference>
<dbReference type="RefSeq" id="WP_012932008.1">
    <property type="nucleotide sequence ID" value="NC_013739.1"/>
</dbReference>
<feature type="modified residue" description="4-aspartylphosphate" evidence="2">
    <location>
        <position position="51"/>
    </location>
</feature>
<dbReference type="GO" id="GO:0032993">
    <property type="term" value="C:protein-DNA complex"/>
    <property type="evidence" value="ECO:0007669"/>
    <property type="project" value="TreeGrafter"/>
</dbReference>
<dbReference type="AlphaFoldDB" id="D3F885"/>
<feature type="domain" description="Response regulatory" evidence="4">
    <location>
        <begin position="2"/>
        <end position="116"/>
    </location>
</feature>
<dbReference type="PROSITE" id="PS51755">
    <property type="entry name" value="OMPR_PHOB"/>
    <property type="match status" value="1"/>
</dbReference>
<sequence length="226" mass="24890">MRVLIVEDERFLAEALQTALRREAIAADIALDGDEALRRIRVTDYDTVVLDRDVPGTHGDEIAAILAREHPAVRILMLTAAARLSDKVGGFELGADDYLTKPFALEELIVRLRSLARRPPAIAPPVMEFADLQVDPFRREAYRAGRYLKLTRKQFAVLDLLIRADGGVVSAETMLAKVWDENADPFSSAPRVTMSTLRRALGPPDLIVTVTGVGYRLGLPEDDDGG</sequence>
<dbReference type="SMART" id="SM00862">
    <property type="entry name" value="Trans_reg_C"/>
    <property type="match status" value="1"/>
</dbReference>
<dbReference type="PROSITE" id="PS50110">
    <property type="entry name" value="RESPONSE_REGULATORY"/>
    <property type="match status" value="1"/>
</dbReference>
<dbReference type="Gene3D" id="3.40.50.2300">
    <property type="match status" value="1"/>
</dbReference>
<dbReference type="Proteomes" id="UP000008229">
    <property type="component" value="Chromosome"/>
</dbReference>
<keyword evidence="1 3" id="KW-0238">DNA-binding</keyword>
<dbReference type="Pfam" id="PF00072">
    <property type="entry name" value="Response_reg"/>
    <property type="match status" value="1"/>
</dbReference>